<organism evidence="1 2">
    <name type="scientific">Trichothecium roseum</name>
    <dbReference type="NCBI Taxonomy" id="47278"/>
    <lineage>
        <taxon>Eukaryota</taxon>
        <taxon>Fungi</taxon>
        <taxon>Dikarya</taxon>
        <taxon>Ascomycota</taxon>
        <taxon>Pezizomycotina</taxon>
        <taxon>Sordariomycetes</taxon>
        <taxon>Hypocreomycetidae</taxon>
        <taxon>Hypocreales</taxon>
        <taxon>Hypocreales incertae sedis</taxon>
        <taxon>Trichothecium</taxon>
    </lineage>
</organism>
<protein>
    <submittedName>
        <fullName evidence="1">Uncharacterized protein</fullName>
    </submittedName>
</protein>
<evidence type="ECO:0000313" key="2">
    <source>
        <dbReference type="Proteomes" id="UP001163324"/>
    </source>
</evidence>
<sequence>MPTTTTTNTASNPILLLLPTPLAALSTPYIDLYRSLHADAAFCRMGFGAGFAARSWTRDECADVVRQRDVRPGWMGEGGDLEMGDFAVGLVRDDDLGARLLHGGGGAPVAGRRSVGKEGGIQILEGDAFRRAFGDNITTTTNTTSSQDGEDDDEPFKGVEWVGYAGVRDAKRSMPPRSPSDAPLPPPQELVELRYGVAPSFWGKGIAPRAAEAVMAWAAAEKGVRRFVAETEADNERSGKVLGRMGFRVCATDYWKDEGQLEWERVV</sequence>
<keyword evidence="2" id="KW-1185">Reference proteome</keyword>
<gene>
    <name evidence="1" type="ORF">N3K66_002156</name>
</gene>
<dbReference type="Proteomes" id="UP001163324">
    <property type="component" value="Chromosome 2"/>
</dbReference>
<accession>A0ACC0V9B2</accession>
<dbReference type="EMBL" id="CM047941">
    <property type="protein sequence ID" value="KAI9902804.1"/>
    <property type="molecule type" value="Genomic_DNA"/>
</dbReference>
<comment type="caution">
    <text evidence="1">The sequence shown here is derived from an EMBL/GenBank/DDBJ whole genome shotgun (WGS) entry which is preliminary data.</text>
</comment>
<evidence type="ECO:0000313" key="1">
    <source>
        <dbReference type="EMBL" id="KAI9902804.1"/>
    </source>
</evidence>
<reference evidence="1" key="1">
    <citation type="submission" date="2022-10" db="EMBL/GenBank/DDBJ databases">
        <title>Complete Genome of Trichothecium roseum strain YXFP-22015, a Plant Pathogen Isolated from Citrus.</title>
        <authorList>
            <person name="Wang Y."/>
            <person name="Zhu L."/>
        </authorList>
    </citation>
    <scope>NUCLEOTIDE SEQUENCE</scope>
    <source>
        <strain evidence="1">YXFP-22015</strain>
    </source>
</reference>
<name>A0ACC0V9B2_9HYPO</name>
<proteinExistence type="predicted"/>